<comment type="similarity">
    <text evidence="1">Belongs to the LysR transcriptional regulatory family.</text>
</comment>
<proteinExistence type="inferred from homology"/>
<dbReference type="InterPro" id="IPR050389">
    <property type="entry name" value="LysR-type_TF"/>
</dbReference>
<feature type="domain" description="HTH lysR-type" evidence="6">
    <location>
        <begin position="3"/>
        <end position="60"/>
    </location>
</feature>
<evidence type="ECO:0000313" key="7">
    <source>
        <dbReference type="EMBL" id="MDI5973264.1"/>
    </source>
</evidence>
<dbReference type="PROSITE" id="PS50931">
    <property type="entry name" value="HTH_LYSR"/>
    <property type="match status" value="1"/>
</dbReference>
<dbReference type="Gene3D" id="3.40.190.10">
    <property type="entry name" value="Periplasmic binding protein-like II"/>
    <property type="match status" value="2"/>
</dbReference>
<keyword evidence="3" id="KW-0238">DNA-binding</keyword>
<feature type="region of interest" description="Disordered" evidence="5">
    <location>
        <begin position="294"/>
        <end position="313"/>
    </location>
</feature>
<dbReference type="Gene3D" id="1.10.10.10">
    <property type="entry name" value="Winged helix-like DNA-binding domain superfamily/Winged helix DNA-binding domain"/>
    <property type="match status" value="1"/>
</dbReference>
<evidence type="ECO:0000256" key="2">
    <source>
        <dbReference type="ARBA" id="ARBA00023015"/>
    </source>
</evidence>
<dbReference type="Pfam" id="PF00126">
    <property type="entry name" value="HTH_1"/>
    <property type="match status" value="1"/>
</dbReference>
<gene>
    <name evidence="7" type="ORF">POF50_028620</name>
</gene>
<keyword evidence="4" id="KW-0804">Transcription</keyword>
<dbReference type="SUPFAM" id="SSF46785">
    <property type="entry name" value="Winged helix' DNA-binding domain"/>
    <property type="match status" value="1"/>
</dbReference>
<dbReference type="GO" id="GO:0003677">
    <property type="term" value="F:DNA binding"/>
    <property type="evidence" value="ECO:0007669"/>
    <property type="project" value="UniProtKB-KW"/>
</dbReference>
<organism evidence="7">
    <name type="scientific">Streptantibioticus silvisoli</name>
    <dbReference type="NCBI Taxonomy" id="2705255"/>
    <lineage>
        <taxon>Bacteria</taxon>
        <taxon>Bacillati</taxon>
        <taxon>Actinomycetota</taxon>
        <taxon>Actinomycetes</taxon>
        <taxon>Kitasatosporales</taxon>
        <taxon>Streptomycetaceae</taxon>
        <taxon>Streptantibioticus</taxon>
    </lineage>
</organism>
<name>A0AA90HAJ6_9ACTN</name>
<accession>A0AA90HAJ6</accession>
<dbReference type="AlphaFoldDB" id="A0AA90HAJ6"/>
<evidence type="ECO:0000256" key="3">
    <source>
        <dbReference type="ARBA" id="ARBA00023125"/>
    </source>
</evidence>
<feature type="compositionally biased region" description="Pro residues" evidence="5">
    <location>
        <begin position="300"/>
        <end position="313"/>
    </location>
</feature>
<dbReference type="InterPro" id="IPR000847">
    <property type="entry name" value="LysR_HTH_N"/>
</dbReference>
<evidence type="ECO:0000259" key="6">
    <source>
        <dbReference type="PROSITE" id="PS50931"/>
    </source>
</evidence>
<evidence type="ECO:0000256" key="5">
    <source>
        <dbReference type="SAM" id="MobiDB-lite"/>
    </source>
</evidence>
<dbReference type="InterPro" id="IPR005119">
    <property type="entry name" value="LysR_subst-bd"/>
</dbReference>
<dbReference type="PANTHER" id="PTHR30118">
    <property type="entry name" value="HTH-TYPE TRANSCRIPTIONAL REGULATOR LEUO-RELATED"/>
    <property type="match status" value="1"/>
</dbReference>
<dbReference type="PANTHER" id="PTHR30118:SF15">
    <property type="entry name" value="TRANSCRIPTIONAL REGULATORY PROTEIN"/>
    <property type="match status" value="1"/>
</dbReference>
<comment type="caution">
    <text evidence="7">The sequence shown here is derived from an EMBL/GenBank/DDBJ whole genome shotgun (WGS) entry which is preliminary data.</text>
</comment>
<dbReference type="GO" id="GO:0003700">
    <property type="term" value="F:DNA-binding transcription factor activity"/>
    <property type="evidence" value="ECO:0007669"/>
    <property type="project" value="InterPro"/>
</dbReference>
<dbReference type="SUPFAM" id="SSF53850">
    <property type="entry name" value="Periplasmic binding protein-like II"/>
    <property type="match status" value="1"/>
</dbReference>
<dbReference type="InterPro" id="IPR036390">
    <property type="entry name" value="WH_DNA-bd_sf"/>
</dbReference>
<protein>
    <submittedName>
        <fullName evidence="7">LysR family transcriptional regulator</fullName>
    </submittedName>
</protein>
<evidence type="ECO:0000256" key="1">
    <source>
        <dbReference type="ARBA" id="ARBA00009437"/>
    </source>
</evidence>
<keyword evidence="2" id="KW-0805">Transcription regulation</keyword>
<sequence length="313" mass="33340">MNLDLNLLVGLDALLEEGSVGGAADRLRLSQPAMSRTLGRIRRATGDRILVRSGRVMLPTPYAEAVREQVHALVEQARALLGPTGEVDPTSLDRTFTLRCHDALTHAAGPAIVAAVRAAAPGVRLRFLAESAVDDDDLRRRRVDLEIAAGLPRQPDLRSELVGRGTLLAVVRTGHPARTLTSRSYAAYEHVTVSRRGRLHDPLDEALRAEGLSRRVVVSVPTTADAFRLVASSDLVVAVPEVLARAGLDAAGLRSMALPLTLPPVDLAMSWHLRYDGDAAHSWLRARVRGALSTAGVTAPGPPVPDPPCAGEG</sequence>
<reference evidence="7" key="1">
    <citation type="submission" date="2023-05" db="EMBL/GenBank/DDBJ databases">
        <title>Streptantibioticus silvisoli sp. nov., acidotolerant actinomycetes 1 from pine litter.</title>
        <authorList>
            <person name="Swiecimska M."/>
            <person name="Golinska P."/>
            <person name="Sangal V."/>
            <person name="Wachnowicz B."/>
            <person name="Goodfellow M."/>
        </authorList>
    </citation>
    <scope>NUCLEOTIDE SEQUENCE</scope>
    <source>
        <strain evidence="7">SL13</strain>
    </source>
</reference>
<dbReference type="EMBL" id="JABXJJ020000043">
    <property type="protein sequence ID" value="MDI5973264.1"/>
    <property type="molecule type" value="Genomic_DNA"/>
</dbReference>
<dbReference type="InterPro" id="IPR036388">
    <property type="entry name" value="WH-like_DNA-bd_sf"/>
</dbReference>
<dbReference type="Pfam" id="PF03466">
    <property type="entry name" value="LysR_substrate"/>
    <property type="match status" value="1"/>
</dbReference>
<evidence type="ECO:0000256" key="4">
    <source>
        <dbReference type="ARBA" id="ARBA00023163"/>
    </source>
</evidence>